<protein>
    <submittedName>
        <fullName evidence="1">Uncharacterized protein</fullName>
    </submittedName>
</protein>
<dbReference type="GeneID" id="90985374"/>
<comment type="caution">
    <text evidence="1">The sequence shown here is derived from an EMBL/GenBank/DDBJ whole genome shotgun (WGS) entry which is preliminary data.</text>
</comment>
<evidence type="ECO:0000313" key="2">
    <source>
        <dbReference type="Proteomes" id="UP000006462"/>
    </source>
</evidence>
<sequence>MRKLPPPEKAAEAYSAIADGRVTLFAAEERAEVISSDGEKKYAVAWRGNVYTSTDNATRWQGYAGYPVLAVLMLQGRLPLDREVAALFSGINWTELNRKHRRDYAAALDAVVRARNMDAAAVRAAMDQVFERLSALDVEIRRSLGR</sequence>
<dbReference type="EMBL" id="ADFP01000061">
    <property type="protein sequence ID" value="EFB90826.1"/>
    <property type="molecule type" value="Genomic_DNA"/>
</dbReference>
<organism evidence="1 2">
    <name type="scientific">Pyramidobacter piscolens W5455</name>
    <dbReference type="NCBI Taxonomy" id="352165"/>
    <lineage>
        <taxon>Bacteria</taxon>
        <taxon>Thermotogati</taxon>
        <taxon>Synergistota</taxon>
        <taxon>Synergistia</taxon>
        <taxon>Synergistales</taxon>
        <taxon>Dethiosulfovibrionaceae</taxon>
        <taxon>Pyramidobacter</taxon>
    </lineage>
</organism>
<keyword evidence="2" id="KW-1185">Reference proteome</keyword>
<dbReference type="RefSeq" id="WP_009164711.1">
    <property type="nucleotide sequence ID" value="NZ_ADFP01000061.1"/>
</dbReference>
<name>A0ABP2HUD6_9BACT</name>
<reference evidence="1 2" key="1">
    <citation type="submission" date="2009-12" db="EMBL/GenBank/DDBJ databases">
        <authorList>
            <person name="Shrivastava S."/>
            <person name="Madupu R."/>
            <person name="Durkin A.S."/>
            <person name="Torralba M."/>
            <person name="Methe B."/>
            <person name="Sutton G.G."/>
            <person name="Strausberg R.L."/>
            <person name="Nelson K.E."/>
        </authorList>
    </citation>
    <scope>NUCLEOTIDE SEQUENCE [LARGE SCALE GENOMIC DNA]</scope>
    <source>
        <strain evidence="1 2">W5455</strain>
    </source>
</reference>
<accession>A0ABP2HUD6</accession>
<evidence type="ECO:0000313" key="1">
    <source>
        <dbReference type="EMBL" id="EFB90826.1"/>
    </source>
</evidence>
<dbReference type="Proteomes" id="UP000006462">
    <property type="component" value="Unassembled WGS sequence"/>
</dbReference>
<gene>
    <name evidence="1" type="ORF">HMPREF7215_1143</name>
</gene>
<proteinExistence type="predicted"/>